<feature type="region of interest" description="Disordered" evidence="1">
    <location>
        <begin position="1"/>
        <end position="21"/>
    </location>
</feature>
<organism evidence="2 3">
    <name type="scientific">Arthrobacter ginkgonis</name>
    <dbReference type="NCBI Taxonomy" id="1630594"/>
    <lineage>
        <taxon>Bacteria</taxon>
        <taxon>Bacillati</taxon>
        <taxon>Actinomycetota</taxon>
        <taxon>Actinomycetes</taxon>
        <taxon>Micrococcales</taxon>
        <taxon>Micrococcaceae</taxon>
        <taxon>Arthrobacter</taxon>
    </lineage>
</organism>
<proteinExistence type="predicted"/>
<evidence type="ECO:0000313" key="3">
    <source>
        <dbReference type="Proteomes" id="UP001500752"/>
    </source>
</evidence>
<reference evidence="3" key="1">
    <citation type="journal article" date="2019" name="Int. J. Syst. Evol. Microbiol.">
        <title>The Global Catalogue of Microorganisms (GCM) 10K type strain sequencing project: providing services to taxonomists for standard genome sequencing and annotation.</title>
        <authorList>
            <consortium name="The Broad Institute Genomics Platform"/>
            <consortium name="The Broad Institute Genome Sequencing Center for Infectious Disease"/>
            <person name="Wu L."/>
            <person name="Ma J."/>
        </authorList>
    </citation>
    <scope>NUCLEOTIDE SEQUENCE [LARGE SCALE GENOMIC DNA]</scope>
    <source>
        <strain evidence="3">JCM 30742</strain>
    </source>
</reference>
<dbReference type="Gene3D" id="1.10.357.10">
    <property type="entry name" value="Tetracycline Repressor, domain 2"/>
    <property type="match status" value="1"/>
</dbReference>
<comment type="caution">
    <text evidence="2">The sequence shown here is derived from an EMBL/GenBank/DDBJ whole genome shotgun (WGS) entry which is preliminary data.</text>
</comment>
<dbReference type="SUPFAM" id="SSF48498">
    <property type="entry name" value="Tetracyclin repressor-like, C-terminal domain"/>
    <property type="match status" value="1"/>
</dbReference>
<accession>A0ABP7D8Y6</accession>
<name>A0ABP7D8Y6_9MICC</name>
<dbReference type="RefSeq" id="WP_345153991.1">
    <property type="nucleotide sequence ID" value="NZ_BAABEO010000034.1"/>
</dbReference>
<dbReference type="Proteomes" id="UP001500752">
    <property type="component" value="Unassembled WGS sequence"/>
</dbReference>
<gene>
    <name evidence="2" type="ORF">GCM10023081_42070</name>
</gene>
<dbReference type="InterPro" id="IPR009057">
    <property type="entry name" value="Homeodomain-like_sf"/>
</dbReference>
<dbReference type="InterPro" id="IPR036271">
    <property type="entry name" value="Tet_transcr_reg_TetR-rel_C_sf"/>
</dbReference>
<protein>
    <submittedName>
        <fullName evidence="2">TetR/AcrR family transcriptional regulator C-terminal domain-containing protein</fullName>
    </submittedName>
</protein>
<evidence type="ECO:0000256" key="1">
    <source>
        <dbReference type="SAM" id="MobiDB-lite"/>
    </source>
</evidence>
<feature type="region of interest" description="Disordered" evidence="1">
    <location>
        <begin position="217"/>
        <end position="236"/>
    </location>
</feature>
<sequence length="236" mass="25070">MSQAADGQTPPVRRMGRPSTPRLSLHAIGHEALALLEEEGVLSLPRLAERLGVRQSAFYKHVAGRSDIVELARGALAERIPLPRLSGDLDTLVHQVFDVLRRTYQTVPALLPLLLVQPMTHPDALAVYDRIAAAFEAAGVPKHLVLPAVETLDSAAIGAALDALTIESMWTFTDGQAAAFPNLAGARDALSTRPVDRFGFLADTLAAGLKRTAVPGPVAPVPALAPEPADNQEKLP</sequence>
<evidence type="ECO:0000313" key="2">
    <source>
        <dbReference type="EMBL" id="GAA3701206.1"/>
    </source>
</evidence>
<keyword evidence="3" id="KW-1185">Reference proteome</keyword>
<dbReference type="EMBL" id="BAABEO010000034">
    <property type="protein sequence ID" value="GAA3701206.1"/>
    <property type="molecule type" value="Genomic_DNA"/>
</dbReference>
<dbReference type="SUPFAM" id="SSF46689">
    <property type="entry name" value="Homeodomain-like"/>
    <property type="match status" value="1"/>
</dbReference>